<dbReference type="EMBL" id="JACEIK010000467">
    <property type="protein sequence ID" value="MCD7457643.1"/>
    <property type="molecule type" value="Genomic_DNA"/>
</dbReference>
<proteinExistence type="predicted"/>
<gene>
    <name evidence="2" type="ORF">HAX54_035647</name>
</gene>
<keyword evidence="3" id="KW-1185">Reference proteome</keyword>
<feature type="compositionally biased region" description="Basic and acidic residues" evidence="1">
    <location>
        <begin position="37"/>
        <end position="46"/>
    </location>
</feature>
<evidence type="ECO:0000256" key="1">
    <source>
        <dbReference type="SAM" id="MobiDB-lite"/>
    </source>
</evidence>
<sequence length="120" mass="13818">MARNRGRSGGLPEMRRREEGMLPVWCCSGERKKEERERYGEGKKEVVGGTEIRRRKSEKRKTAGSGGRNGDCFVSISPENKCYGEIMVVAMELRRHYGGRRFLGVRRLGRGENDEGKRRR</sequence>
<evidence type="ECO:0000313" key="2">
    <source>
        <dbReference type="EMBL" id="MCD7457643.1"/>
    </source>
</evidence>
<protein>
    <submittedName>
        <fullName evidence="2">Uncharacterized protein</fullName>
    </submittedName>
</protein>
<comment type="caution">
    <text evidence="2">The sequence shown here is derived from an EMBL/GenBank/DDBJ whole genome shotgun (WGS) entry which is preliminary data.</text>
</comment>
<reference evidence="2 3" key="1">
    <citation type="journal article" date="2021" name="BMC Genomics">
        <title>Datura genome reveals duplications of psychoactive alkaloid biosynthetic genes and high mutation rate following tissue culture.</title>
        <authorList>
            <person name="Rajewski A."/>
            <person name="Carter-House D."/>
            <person name="Stajich J."/>
            <person name="Litt A."/>
        </authorList>
    </citation>
    <scope>NUCLEOTIDE SEQUENCE [LARGE SCALE GENOMIC DNA]</scope>
    <source>
        <strain evidence="2">AR-01</strain>
    </source>
</reference>
<name>A0ABS8SFH1_DATST</name>
<evidence type="ECO:0000313" key="3">
    <source>
        <dbReference type="Proteomes" id="UP000823775"/>
    </source>
</evidence>
<dbReference type="Proteomes" id="UP000823775">
    <property type="component" value="Unassembled WGS sequence"/>
</dbReference>
<feature type="region of interest" description="Disordered" evidence="1">
    <location>
        <begin position="37"/>
        <end position="71"/>
    </location>
</feature>
<accession>A0ABS8SFH1</accession>
<organism evidence="2 3">
    <name type="scientific">Datura stramonium</name>
    <name type="common">Jimsonweed</name>
    <name type="synonym">Common thornapple</name>
    <dbReference type="NCBI Taxonomy" id="4076"/>
    <lineage>
        <taxon>Eukaryota</taxon>
        <taxon>Viridiplantae</taxon>
        <taxon>Streptophyta</taxon>
        <taxon>Embryophyta</taxon>
        <taxon>Tracheophyta</taxon>
        <taxon>Spermatophyta</taxon>
        <taxon>Magnoliopsida</taxon>
        <taxon>eudicotyledons</taxon>
        <taxon>Gunneridae</taxon>
        <taxon>Pentapetalae</taxon>
        <taxon>asterids</taxon>
        <taxon>lamiids</taxon>
        <taxon>Solanales</taxon>
        <taxon>Solanaceae</taxon>
        <taxon>Solanoideae</taxon>
        <taxon>Datureae</taxon>
        <taxon>Datura</taxon>
    </lineage>
</organism>